<evidence type="ECO:0000313" key="2">
    <source>
        <dbReference type="Proteomes" id="UP001145114"/>
    </source>
</evidence>
<accession>A0ACC1HLD8</accession>
<keyword evidence="1" id="KW-0645">Protease</keyword>
<keyword evidence="1" id="KW-0378">Hydrolase</keyword>
<evidence type="ECO:0000313" key="1">
    <source>
        <dbReference type="EMBL" id="KAJ1675109.1"/>
    </source>
</evidence>
<name>A0ACC1HLD8_9FUNG</name>
<proteinExistence type="predicted"/>
<sequence length="319" mass="35390">MRFRIQGPDFRKDITNVEISTLGELRTLVEAETGISRTLFQLKAGVPPRIVTEGDDIPLQNAGIQSNDRLLLIINDTKPRANSTRSVKKGSEPKYACVPIHSGYMVQKKMPEDNSCLFHALSFILGDDWSVSALRELTAHLIYQNQKVYNDAILGMPVNEYCLWIEQSKSWGGAIELALLSDHFGIELCSIDVKTLRMDRFGMSLPVCLPRSPLLLDIMTCVFCPDRVCSRPDVDYDAVAFIHDLNDPGSVNQTQFIMDDDVAFSAARGVAQQLHDDGAYTELSSISHICSICNAQLRGVNQAQAHAAETGHTNFRECG</sequence>
<dbReference type="EMBL" id="JAMZIH010005485">
    <property type="protein sequence ID" value="KAJ1675109.1"/>
    <property type="molecule type" value="Genomic_DNA"/>
</dbReference>
<organism evidence="1 2">
    <name type="scientific">Spiromyces aspiralis</name>
    <dbReference type="NCBI Taxonomy" id="68401"/>
    <lineage>
        <taxon>Eukaryota</taxon>
        <taxon>Fungi</taxon>
        <taxon>Fungi incertae sedis</taxon>
        <taxon>Zoopagomycota</taxon>
        <taxon>Kickxellomycotina</taxon>
        <taxon>Kickxellomycetes</taxon>
        <taxon>Kickxellales</taxon>
        <taxon>Kickxellaceae</taxon>
        <taxon>Spiromyces</taxon>
    </lineage>
</organism>
<reference evidence="1" key="1">
    <citation type="submission" date="2022-06" db="EMBL/GenBank/DDBJ databases">
        <title>Phylogenomic reconstructions and comparative analyses of Kickxellomycotina fungi.</title>
        <authorList>
            <person name="Reynolds N.K."/>
            <person name="Stajich J.E."/>
            <person name="Barry K."/>
            <person name="Grigoriev I.V."/>
            <person name="Crous P."/>
            <person name="Smith M.E."/>
        </authorList>
    </citation>
    <scope>NUCLEOTIDE SEQUENCE</scope>
    <source>
        <strain evidence="1">RSA 2271</strain>
    </source>
</reference>
<keyword evidence="2" id="KW-1185">Reference proteome</keyword>
<protein>
    <submittedName>
        <fullName evidence="1">Ubiquitin-specific protease otu1</fullName>
    </submittedName>
</protein>
<gene>
    <name evidence="1" type="primary">OTU1</name>
    <name evidence="1" type="ORF">EV182_001923</name>
</gene>
<comment type="caution">
    <text evidence="1">The sequence shown here is derived from an EMBL/GenBank/DDBJ whole genome shotgun (WGS) entry which is preliminary data.</text>
</comment>
<dbReference type="Proteomes" id="UP001145114">
    <property type="component" value="Unassembled WGS sequence"/>
</dbReference>